<evidence type="ECO:0000313" key="3">
    <source>
        <dbReference type="EMBL" id="QMP82149.1"/>
    </source>
</evidence>
<feature type="compositionally biased region" description="Polar residues" evidence="2">
    <location>
        <begin position="183"/>
        <end position="192"/>
    </location>
</feature>
<name>A0AAE7IG94_9MONO</name>
<dbReference type="KEGG" id="vg:80539181"/>
<reference evidence="3" key="2">
    <citation type="submission" date="2020-03" db="EMBL/GenBank/DDBJ databases">
        <authorList>
            <person name="Kafer S."/>
            <person name="Paraskevopoulou S."/>
            <person name="Zirkel F."/>
            <person name="Wieseke N."/>
            <person name="Donath A."/>
            <person name="Petersen M."/>
            <person name="Jones T.C."/>
            <person name="Liu S."/>
            <person name="Zhou X."/>
            <person name="Middendorf M."/>
            <person name="Junglen S."/>
            <person name="Misof B."/>
            <person name="Drosten C."/>
        </authorList>
    </citation>
    <scope>NUCLEOTIDE SEQUENCE</scope>
    <source>
        <strain evidence="3">OKIAV59</strain>
    </source>
</reference>
<dbReference type="RefSeq" id="YP_010800572.1">
    <property type="nucleotide sequence ID" value="NC_076874.1"/>
</dbReference>
<proteinExistence type="predicted"/>
<sequence length="315" mass="35110">MEATLKPDYEEITKSDTYSSLISALGLEVYLVEYPEMRILPNDASEFLDEFPWQIIQKPLKQQLMKHLSSIEGVSTIVECYKLRNEYIATSGLTDDLALHDSSEDGDECAESVNEQPSKPLGAIPKSHKGTEASPVAADPNTSSPLRKNILESKSSRAQATTDQAADQDQDQRERREAESSRPPFQSTIPAKQSVKTMDMVTVLGKIDDLKTLIQTLERSVTGAFEEVRRMRQENDIRQDLELLSSQIKALDAKFQTLTTSKLLRSDFDKLTVSHTEALSRMGQLPAPVTPRIQIVSSNTSFLDLTNAHVLGLEK</sequence>
<feature type="coiled-coil region" evidence="1">
    <location>
        <begin position="214"/>
        <end position="254"/>
    </location>
</feature>
<feature type="compositionally biased region" description="Low complexity" evidence="2">
    <location>
        <begin position="156"/>
        <end position="167"/>
    </location>
</feature>
<dbReference type="GeneID" id="80539181"/>
<organism evidence="3 4">
    <name type="scientific">Odonatan anphe-related virus OKIAV59</name>
    <dbReference type="NCBI Taxonomy" id="2746375"/>
    <lineage>
        <taxon>Viruses</taxon>
        <taxon>Riboviria</taxon>
        <taxon>Orthornavirae</taxon>
        <taxon>Negarnaviricota</taxon>
        <taxon>Haploviricotina</taxon>
        <taxon>Monjiviricetes</taxon>
        <taxon>Mononegavirales</taxon>
        <taxon>Xinmoviridae</taxon>
        <taxon>Ulegvirus</taxon>
        <taxon>Ulegvirus freckenfeldense</taxon>
    </lineage>
</organism>
<protein>
    <submittedName>
        <fullName evidence="3">Uncharacterized protein</fullName>
    </submittedName>
</protein>
<evidence type="ECO:0000256" key="1">
    <source>
        <dbReference type="SAM" id="Coils"/>
    </source>
</evidence>
<accession>A0AAE7IG94</accession>
<keyword evidence="1" id="KW-0175">Coiled coil</keyword>
<feature type="region of interest" description="Disordered" evidence="2">
    <location>
        <begin position="99"/>
        <end position="192"/>
    </location>
</feature>
<dbReference type="Proteomes" id="UP000831829">
    <property type="component" value="Segment"/>
</dbReference>
<feature type="compositionally biased region" description="Basic and acidic residues" evidence="2">
    <location>
        <begin position="170"/>
        <end position="180"/>
    </location>
</feature>
<reference evidence="3" key="1">
    <citation type="journal article" date="2019" name="PLoS Pathog.">
        <title>Re-assessing the diversity of negative strand RNA viruses in insects.</title>
        <authorList>
            <person name="Kafer S."/>
            <person name="Paraskevopoulou S."/>
            <person name="Zirkel F."/>
            <person name="Wieseke N."/>
            <person name="Donath A."/>
            <person name="Petersen M."/>
            <person name="Jones T.C."/>
            <person name="Liu S."/>
            <person name="Zhou X."/>
            <person name="Middendorf M."/>
            <person name="Junglen S."/>
            <person name="Misof B."/>
            <person name="Drosten C."/>
        </authorList>
    </citation>
    <scope>NUCLEOTIDE SEQUENCE</scope>
    <source>
        <strain evidence="3">OKIAV59</strain>
    </source>
</reference>
<evidence type="ECO:0000313" key="4">
    <source>
        <dbReference type="Proteomes" id="UP000831829"/>
    </source>
</evidence>
<keyword evidence="4" id="KW-1185">Reference proteome</keyword>
<dbReference type="EMBL" id="MT153376">
    <property type="protein sequence ID" value="QMP82149.1"/>
    <property type="molecule type" value="Viral_cRNA"/>
</dbReference>
<evidence type="ECO:0000256" key="2">
    <source>
        <dbReference type="SAM" id="MobiDB-lite"/>
    </source>
</evidence>